<gene>
    <name evidence="6" type="ORF">RT41_GL000305</name>
</gene>
<comment type="subcellular location">
    <subcellularLocation>
        <location evidence="1">Cell envelope</location>
    </subcellularLocation>
</comment>
<dbReference type="AlphaFoldDB" id="A0A2A5RQ40"/>
<protein>
    <submittedName>
        <fullName evidence="6">Ribose ABC transporter substrate binding protein</fullName>
    </submittedName>
</protein>
<evidence type="ECO:0000256" key="1">
    <source>
        <dbReference type="ARBA" id="ARBA00004196"/>
    </source>
</evidence>
<dbReference type="PANTHER" id="PTHR46847">
    <property type="entry name" value="D-ALLOSE-BINDING PERIPLASMIC PROTEIN-RELATED"/>
    <property type="match status" value="1"/>
</dbReference>
<dbReference type="PROSITE" id="PS51257">
    <property type="entry name" value="PROKAR_LIPOPROTEIN"/>
    <property type="match status" value="1"/>
</dbReference>
<organism evidence="6 7">
    <name type="scientific">Lactococcus fujiensis JCM 16395</name>
    <dbReference type="NCBI Taxonomy" id="1291764"/>
    <lineage>
        <taxon>Bacteria</taxon>
        <taxon>Bacillati</taxon>
        <taxon>Bacillota</taxon>
        <taxon>Bacilli</taxon>
        <taxon>Lactobacillales</taxon>
        <taxon>Streptococcaceae</taxon>
        <taxon>Lactococcus</taxon>
    </lineage>
</organism>
<dbReference type="GO" id="GO:0030313">
    <property type="term" value="C:cell envelope"/>
    <property type="evidence" value="ECO:0007669"/>
    <property type="project" value="UniProtKB-SubCell"/>
</dbReference>
<dbReference type="Gene3D" id="3.40.50.2300">
    <property type="match status" value="2"/>
</dbReference>
<dbReference type="OrthoDB" id="9814427at2"/>
<comment type="similarity">
    <text evidence="2">Belongs to the bacterial solute-binding protein 2 family.</text>
</comment>
<keyword evidence="7" id="KW-1185">Reference proteome</keyword>
<evidence type="ECO:0000256" key="4">
    <source>
        <dbReference type="SAM" id="SignalP"/>
    </source>
</evidence>
<comment type="caution">
    <text evidence="6">The sequence shown here is derived from an EMBL/GenBank/DDBJ whole genome shotgun (WGS) entry which is preliminary data.</text>
</comment>
<evidence type="ECO:0000256" key="3">
    <source>
        <dbReference type="ARBA" id="ARBA00022729"/>
    </source>
</evidence>
<dbReference type="RefSeq" id="WP_096816960.1">
    <property type="nucleotide sequence ID" value="NZ_JXJU01000001.1"/>
</dbReference>
<evidence type="ECO:0000313" key="7">
    <source>
        <dbReference type="Proteomes" id="UP000218181"/>
    </source>
</evidence>
<dbReference type="Pfam" id="PF13407">
    <property type="entry name" value="Peripla_BP_4"/>
    <property type="match status" value="1"/>
</dbReference>
<keyword evidence="3 4" id="KW-0732">Signal</keyword>
<dbReference type="PANTHER" id="PTHR46847:SF1">
    <property type="entry name" value="D-ALLOSE-BINDING PERIPLASMIC PROTEIN-RELATED"/>
    <property type="match status" value="1"/>
</dbReference>
<feature type="domain" description="Periplasmic binding protein" evidence="5">
    <location>
        <begin position="52"/>
        <end position="301"/>
    </location>
</feature>
<dbReference type="STRING" id="1291764.GCA_001311235_00127"/>
<reference evidence="6 7" key="1">
    <citation type="submission" date="2014-12" db="EMBL/GenBank/DDBJ databases">
        <title>Draft genome sequences of 10 type strains of Lactococcus.</title>
        <authorList>
            <person name="Sun Z."/>
            <person name="Zhong Z."/>
            <person name="Liu W."/>
            <person name="Zhang W."/>
            <person name="Zhang H."/>
        </authorList>
    </citation>
    <scope>NUCLEOTIDE SEQUENCE [LARGE SCALE GENOMIC DNA]</scope>
    <source>
        <strain evidence="6 7">JCM 16395</strain>
    </source>
</reference>
<name>A0A2A5RQ40_9LACT</name>
<evidence type="ECO:0000259" key="5">
    <source>
        <dbReference type="Pfam" id="PF13407"/>
    </source>
</evidence>
<dbReference type="InterPro" id="IPR028082">
    <property type="entry name" value="Peripla_BP_I"/>
</dbReference>
<evidence type="ECO:0000313" key="6">
    <source>
        <dbReference type="EMBL" id="PCS01541.1"/>
    </source>
</evidence>
<dbReference type="SUPFAM" id="SSF53822">
    <property type="entry name" value="Periplasmic binding protein-like I"/>
    <property type="match status" value="1"/>
</dbReference>
<proteinExistence type="inferred from homology"/>
<dbReference type="GO" id="GO:0030246">
    <property type="term" value="F:carbohydrate binding"/>
    <property type="evidence" value="ECO:0007669"/>
    <property type="project" value="UniProtKB-ARBA"/>
</dbReference>
<dbReference type="InterPro" id="IPR025997">
    <property type="entry name" value="SBP_2_dom"/>
</dbReference>
<dbReference type="Proteomes" id="UP000218181">
    <property type="component" value="Unassembled WGS sequence"/>
</dbReference>
<evidence type="ECO:0000256" key="2">
    <source>
        <dbReference type="ARBA" id="ARBA00007639"/>
    </source>
</evidence>
<dbReference type="EMBL" id="JXJU01000001">
    <property type="protein sequence ID" value="PCS01541.1"/>
    <property type="molecule type" value="Genomic_DNA"/>
</dbReference>
<sequence length="324" mass="34122">MKLFKKIILGTVSVFALSSLAACSFYTGIPGRDGNSETTTVTHKKPNELKLGISISTTNNPYFVSMDDAIQKVAQKNNTKITVSDAQNDSATQLNDIQNFISQGVDAILINPVDSDAVIPAIKAANNAHIPVIAMDRGSNGGTVLTTVASDNVAAGKMAAQAIQNIVGKDAKVLELSGTPGASATIDRGKGFNTEAKTLGLNILSSQSANFDRTTGLNTTQNMLQSHSGVQAIFAQNDEMALGAAKAVQATGLKIAIFGIDGEDESHTAIKNGTMTGTIAQQPAKIGEMAMQAAFDYYQGKSVKKVINSPIYLVTKDNVDEHKW</sequence>
<feature type="chain" id="PRO_5012698331" evidence="4">
    <location>
        <begin position="22"/>
        <end position="324"/>
    </location>
</feature>
<feature type="signal peptide" evidence="4">
    <location>
        <begin position="1"/>
        <end position="21"/>
    </location>
</feature>
<accession>A0A2A5RQ40</accession>